<keyword evidence="17" id="KW-1185">Reference proteome</keyword>
<comment type="subcellular location">
    <subcellularLocation>
        <location evidence="1 14">Mitochondrion inner membrane</location>
        <topology evidence="1 14">Multi-pass membrane protein</topology>
    </subcellularLocation>
</comment>
<feature type="compositionally biased region" description="Low complexity" evidence="15">
    <location>
        <begin position="521"/>
        <end position="536"/>
    </location>
</feature>
<comment type="subunit">
    <text evidence="13">Homopentamer. Forms homooligomers. Interacts with MFM1.</text>
</comment>
<dbReference type="InterPro" id="IPR039204">
    <property type="entry name" value="MRS2-like"/>
</dbReference>
<feature type="region of interest" description="Disordered" evidence="15">
    <location>
        <begin position="501"/>
        <end position="537"/>
    </location>
</feature>
<feature type="region of interest" description="Disordered" evidence="15">
    <location>
        <begin position="47"/>
        <end position="67"/>
    </location>
</feature>
<dbReference type="FunFam" id="1.20.58.340:FF:000005">
    <property type="entry name" value="Inner membrane magnesium transporter MRS2"/>
    <property type="match status" value="1"/>
</dbReference>
<keyword evidence="6 14" id="KW-0460">Magnesium</keyword>
<evidence type="ECO:0000256" key="9">
    <source>
        <dbReference type="ARBA" id="ARBA00023065"/>
    </source>
</evidence>
<dbReference type="FunFam" id="2.40.128.330:FF:000002">
    <property type="entry name" value="Inner membrane magnesium transporter mrs2"/>
    <property type="match status" value="1"/>
</dbReference>
<dbReference type="CDD" id="cd12823">
    <property type="entry name" value="Mrs2_Mfm1p-like"/>
    <property type="match status" value="1"/>
</dbReference>
<dbReference type="GO" id="GO:0015095">
    <property type="term" value="F:magnesium ion transmembrane transporter activity"/>
    <property type="evidence" value="ECO:0007669"/>
    <property type="project" value="TreeGrafter"/>
</dbReference>
<dbReference type="PANTHER" id="PTHR13890">
    <property type="entry name" value="RNA SPLICING PROTEIN MRS2, MITOCHONDRIAL"/>
    <property type="match status" value="1"/>
</dbReference>
<keyword evidence="11 14" id="KW-0472">Membrane</keyword>
<evidence type="ECO:0000256" key="12">
    <source>
        <dbReference type="ARBA" id="ARBA00046105"/>
    </source>
</evidence>
<dbReference type="InterPro" id="IPR045863">
    <property type="entry name" value="CorA_TM1_TM2"/>
</dbReference>
<evidence type="ECO:0000256" key="11">
    <source>
        <dbReference type="ARBA" id="ARBA00023136"/>
    </source>
</evidence>
<comment type="similarity">
    <text evidence="2 14">Belongs to the CorA metal ion transporter (MIT) (TC 1.A.35) family.</text>
</comment>
<dbReference type="AlphaFoldDB" id="A0A8H4IP64"/>
<dbReference type="Pfam" id="PF22099">
    <property type="entry name" value="MRS2-like"/>
    <property type="match status" value="1"/>
</dbReference>
<evidence type="ECO:0000256" key="5">
    <source>
        <dbReference type="ARBA" id="ARBA00022792"/>
    </source>
</evidence>
<feature type="compositionally biased region" description="Low complexity" evidence="15">
    <location>
        <begin position="579"/>
        <end position="593"/>
    </location>
</feature>
<evidence type="ECO:0000256" key="13">
    <source>
        <dbReference type="ARBA" id="ARBA00046701"/>
    </source>
</evidence>
<dbReference type="Gene3D" id="1.20.58.340">
    <property type="entry name" value="Magnesium transport protein CorA, transmembrane region"/>
    <property type="match status" value="1"/>
</dbReference>
<reference evidence="16" key="1">
    <citation type="submission" date="2020-04" db="EMBL/GenBank/DDBJ databases">
        <title>Genome Assembly and Annotation of Botryosphaeria dothidea sdau 11-99, a Latent Pathogen of Apple Fruit Ring Rot in China.</title>
        <authorList>
            <person name="Yu C."/>
            <person name="Diao Y."/>
            <person name="Lu Q."/>
            <person name="Zhao J."/>
            <person name="Cui S."/>
            <person name="Peng C."/>
            <person name="He B."/>
            <person name="Liu H."/>
        </authorList>
    </citation>
    <scope>NUCLEOTIDE SEQUENCE [LARGE SCALE GENOMIC DNA]</scope>
    <source>
        <strain evidence="16">Sdau11-99</strain>
    </source>
</reference>
<evidence type="ECO:0000256" key="1">
    <source>
        <dbReference type="ARBA" id="ARBA00004448"/>
    </source>
</evidence>
<keyword evidence="8 14" id="KW-1133">Transmembrane helix</keyword>
<dbReference type="EMBL" id="WWBZ02000051">
    <property type="protein sequence ID" value="KAF4303829.1"/>
    <property type="molecule type" value="Genomic_DNA"/>
</dbReference>
<dbReference type="PANTHER" id="PTHR13890:SF0">
    <property type="entry name" value="MAGNESIUM TRANSPORTER MRS2 HOMOLOG, MITOCHONDRIAL"/>
    <property type="match status" value="1"/>
</dbReference>
<dbReference type="GO" id="GO:0005743">
    <property type="term" value="C:mitochondrial inner membrane"/>
    <property type="evidence" value="ECO:0007669"/>
    <property type="project" value="UniProtKB-SubCell"/>
</dbReference>
<evidence type="ECO:0000256" key="6">
    <source>
        <dbReference type="ARBA" id="ARBA00022842"/>
    </source>
</evidence>
<protein>
    <recommendedName>
        <fullName evidence="14">Magnesium transporter</fullName>
    </recommendedName>
</protein>
<keyword evidence="3 14" id="KW-0813">Transport</keyword>
<dbReference type="SUPFAM" id="SSF144083">
    <property type="entry name" value="Magnesium transport protein CorA, transmembrane region"/>
    <property type="match status" value="1"/>
</dbReference>
<dbReference type="OrthoDB" id="10251508at2759"/>
<keyword evidence="4 14" id="KW-0812">Transmembrane</keyword>
<organism evidence="16 17">
    <name type="scientific">Botryosphaeria dothidea</name>
    <dbReference type="NCBI Taxonomy" id="55169"/>
    <lineage>
        <taxon>Eukaryota</taxon>
        <taxon>Fungi</taxon>
        <taxon>Dikarya</taxon>
        <taxon>Ascomycota</taxon>
        <taxon>Pezizomycotina</taxon>
        <taxon>Dothideomycetes</taxon>
        <taxon>Dothideomycetes incertae sedis</taxon>
        <taxon>Botryosphaeriales</taxon>
        <taxon>Botryosphaeriaceae</taxon>
        <taxon>Botryosphaeria</taxon>
    </lineage>
</organism>
<evidence type="ECO:0000256" key="4">
    <source>
        <dbReference type="ARBA" id="ARBA00022692"/>
    </source>
</evidence>
<keyword evidence="5 14" id="KW-0999">Mitochondrion inner membrane</keyword>
<feature type="compositionally biased region" description="Gly residues" evidence="15">
    <location>
        <begin position="594"/>
        <end position="605"/>
    </location>
</feature>
<feature type="region of interest" description="Disordered" evidence="15">
    <location>
        <begin position="132"/>
        <end position="161"/>
    </location>
</feature>
<feature type="compositionally biased region" description="Low complexity" evidence="15">
    <location>
        <begin position="54"/>
        <end position="67"/>
    </location>
</feature>
<keyword evidence="9 14" id="KW-0406">Ion transport</keyword>
<evidence type="ECO:0000256" key="7">
    <source>
        <dbReference type="ARBA" id="ARBA00022946"/>
    </source>
</evidence>
<keyword evidence="10" id="KW-0496">Mitochondrion</keyword>
<evidence type="ECO:0000256" key="3">
    <source>
        <dbReference type="ARBA" id="ARBA00022448"/>
    </source>
</evidence>
<accession>A0A8H4IP64</accession>
<evidence type="ECO:0000256" key="2">
    <source>
        <dbReference type="ARBA" id="ARBA00009765"/>
    </source>
</evidence>
<dbReference type="Gene3D" id="2.40.128.330">
    <property type="match status" value="1"/>
</dbReference>
<gene>
    <name evidence="16" type="ORF">GTA08_BOTSDO07421</name>
</gene>
<proteinExistence type="inferred from homology"/>
<dbReference type="Proteomes" id="UP000572817">
    <property type="component" value="Unassembled WGS sequence"/>
</dbReference>
<feature type="transmembrane region" description="Helical" evidence="14">
    <location>
        <begin position="427"/>
        <end position="446"/>
    </location>
</feature>
<evidence type="ECO:0000256" key="10">
    <source>
        <dbReference type="ARBA" id="ARBA00023128"/>
    </source>
</evidence>
<evidence type="ECO:0000256" key="15">
    <source>
        <dbReference type="SAM" id="MobiDB-lite"/>
    </source>
</evidence>
<feature type="transmembrane region" description="Helical" evidence="14">
    <location>
        <begin position="458"/>
        <end position="479"/>
    </location>
</feature>
<sequence length="605" mass="66248">MPPVSLRHGAVPSPALLRFLRAQSAPFKPATVARPPPRSTRISHARHNSTLSVPSSAQLPQLPAQLPSSSPPASFSLLCPSSPPCGIFLCSANFSSPLSRHSGTAWLTQRRAFSTTRPAAFLGLRFWERNKRKSGAGPLQPNDLPPRHPEGYTQDDHGNLGRVMRPINEPRIRCTEFDENGNITLVNSEFRKSELIAKYGLLTRDLRKIDSAMLPHILVRSSAILLNLLHLRVLIKHNRVLVFDAYGTTNSYAQSLFMYDLEGRLRQKDLRQNGSLPYEFRALEAVLLSVTTGLESEFEGVREPVVRVLRELEEDIDRDKLRYLLVYSKKLGSFEQQARLVRDALDELLEADDDLAAMYLSEKAAGQSRGEHDHAEVELLLESYHKIADEIVQAAENLVSNIRNTEEIVKAILDANRNSLMLLDLKFSVWTVGLAAGTFIAALYGMNLKNFIEESDLGFWGVSVWCAVFTLVSTTIGLSKLRRVQRVSMWGEHGARRSSWREIGPQALLGGPSSPTPRGIPPVGAAAAPVGASLPGGERRAEKLRRLKELHAAQAQGVHAEVQAAKRAAGLHRHGYAHGQPGSTSSTSSSAGTGPTGNGGPAPST</sequence>
<comment type="function">
    <text evidence="12">High-conductance magnesium-selective channel that mediates the influx of magnesium into the mitochondrial matrix. Essential for the splicing of mRNA group II introns in mitochondria by affecting mitochondrial magnesium concentrations, which are critical for group II intron splicing. It also suppresses a variety of mitochondrial intron mutations and its absence may disturb the assembly of mitochondrial membrane complexes.</text>
</comment>
<name>A0A8H4IP64_9PEZI</name>
<evidence type="ECO:0000313" key="16">
    <source>
        <dbReference type="EMBL" id="KAF4303829.1"/>
    </source>
</evidence>
<evidence type="ECO:0000313" key="17">
    <source>
        <dbReference type="Proteomes" id="UP000572817"/>
    </source>
</evidence>
<evidence type="ECO:0000256" key="8">
    <source>
        <dbReference type="ARBA" id="ARBA00022989"/>
    </source>
</evidence>
<dbReference type="GO" id="GO:0045016">
    <property type="term" value="P:mitochondrial magnesium ion transmembrane transport"/>
    <property type="evidence" value="ECO:0007669"/>
    <property type="project" value="UniProtKB-ARBA"/>
</dbReference>
<evidence type="ECO:0000256" key="14">
    <source>
        <dbReference type="RuleBase" id="RU366042"/>
    </source>
</evidence>
<feature type="compositionally biased region" description="Basic and acidic residues" evidence="15">
    <location>
        <begin position="145"/>
        <end position="159"/>
    </location>
</feature>
<feature type="region of interest" description="Disordered" evidence="15">
    <location>
        <begin position="555"/>
        <end position="605"/>
    </location>
</feature>
<comment type="caution">
    <text evidence="16">The sequence shown here is derived from an EMBL/GenBank/DDBJ whole genome shotgun (WGS) entry which is preliminary data.</text>
</comment>
<keyword evidence="7" id="KW-0809">Transit peptide</keyword>